<gene>
    <name evidence="1" type="ORF">DFP75_11259</name>
</gene>
<dbReference type="RefSeq" id="WP_181417046.1">
    <property type="nucleotide sequence ID" value="NZ_QKLW01000012.1"/>
</dbReference>
<dbReference type="AlphaFoldDB" id="A0A318UT75"/>
<accession>A0A318UT75</accession>
<name>A0A318UT75_9GAMM</name>
<dbReference type="InterPro" id="IPR032811">
    <property type="entry name" value="Put_conjugal_transfer"/>
</dbReference>
<comment type="caution">
    <text evidence="1">The sequence shown here is derived from an EMBL/GenBank/DDBJ whole genome shotgun (WGS) entry which is preliminary data.</text>
</comment>
<keyword evidence="2" id="KW-1185">Reference proteome</keyword>
<proteinExistence type="predicted"/>
<evidence type="ECO:0000313" key="2">
    <source>
        <dbReference type="Proteomes" id="UP000247551"/>
    </source>
</evidence>
<dbReference type="EMBL" id="QKLW01000012">
    <property type="protein sequence ID" value="PYF78368.1"/>
    <property type="molecule type" value="Genomic_DNA"/>
</dbReference>
<dbReference type="Proteomes" id="UP000247551">
    <property type="component" value="Unassembled WGS sequence"/>
</dbReference>
<organism evidence="1 2">
    <name type="scientific">Marinomonas alcarazii</name>
    <dbReference type="NCBI Taxonomy" id="491949"/>
    <lineage>
        <taxon>Bacteria</taxon>
        <taxon>Pseudomonadati</taxon>
        <taxon>Pseudomonadota</taxon>
        <taxon>Gammaproteobacteria</taxon>
        <taxon>Oceanospirillales</taxon>
        <taxon>Oceanospirillaceae</taxon>
        <taxon>Marinomonas</taxon>
    </lineage>
</organism>
<evidence type="ECO:0000313" key="1">
    <source>
        <dbReference type="EMBL" id="PYF78368.1"/>
    </source>
</evidence>
<sequence length="424" mass="45382">MRYLVLFLIVISANVAASVPVYVPIGSNTSLGGYANRQSLETSLSNPAASYLMTPINDFRVGFLGPLDFGLEIGDIKGIEDKVGDLGDKLEADYSSEAEINAALAEVNASLALLEGDAYLKVYGSLQAPFAPIIYKTHNRGAFSIDASASFVARLGLLADDISVVNTGSDFNFESNSSVIIKRATDYRFGVGYSQLVGRPVSGALIVGGKVNLHRMALGQKISVLSDGDSDDSLSMSYIFDRDYVDSGIGIDLGAIWAAPNYQLGATVANINEPEFKFKKLGNCTGLSGSELNACNVAIDLANKDKLTLNETYKKKAQLTVDAAIMSVNQNWSLAGSFDVNSIAGPLGDKYQWSTVSISHFSDNIFFPGIRVGYRKNHAGSQLSYLTGGLTLSRRFNLDLAYGLESADSTPRSISFSLGYAFAF</sequence>
<dbReference type="Pfam" id="PF13729">
    <property type="entry name" value="TraF_2"/>
    <property type="match status" value="1"/>
</dbReference>
<protein>
    <submittedName>
        <fullName evidence="1">F plasmid transfer operon protein TraF</fullName>
    </submittedName>
</protein>
<reference evidence="1 2" key="1">
    <citation type="submission" date="2018-06" db="EMBL/GenBank/DDBJ databases">
        <title>Genomic Encyclopedia of Type Strains, Phase III (KMG-III): the genomes of soil and plant-associated and newly described type strains.</title>
        <authorList>
            <person name="Whitman W."/>
        </authorList>
    </citation>
    <scope>NUCLEOTIDE SEQUENCE [LARGE SCALE GENOMIC DNA]</scope>
    <source>
        <strain evidence="1 2">CECT 7730</strain>
    </source>
</reference>